<dbReference type="SUPFAM" id="SSF53098">
    <property type="entry name" value="Ribonuclease H-like"/>
    <property type="match status" value="1"/>
</dbReference>
<protein>
    <recommendedName>
        <fullName evidence="1">RNase H type-1 domain-containing protein</fullName>
    </recommendedName>
</protein>
<dbReference type="InterPro" id="IPR012337">
    <property type="entry name" value="RNaseH-like_sf"/>
</dbReference>
<dbReference type="PROSITE" id="PS50879">
    <property type="entry name" value="RNASE_H_1"/>
    <property type="match status" value="1"/>
</dbReference>
<evidence type="ECO:0000259" key="1">
    <source>
        <dbReference type="PROSITE" id="PS50879"/>
    </source>
</evidence>
<dbReference type="EMBL" id="BAABME010000008">
    <property type="protein sequence ID" value="GAA0138366.1"/>
    <property type="molecule type" value="Genomic_DNA"/>
</dbReference>
<evidence type="ECO:0000313" key="3">
    <source>
        <dbReference type="Proteomes" id="UP001454036"/>
    </source>
</evidence>
<organism evidence="2 3">
    <name type="scientific">Lithospermum erythrorhizon</name>
    <name type="common">Purple gromwell</name>
    <name type="synonym">Lithospermum officinale var. erythrorhizon</name>
    <dbReference type="NCBI Taxonomy" id="34254"/>
    <lineage>
        <taxon>Eukaryota</taxon>
        <taxon>Viridiplantae</taxon>
        <taxon>Streptophyta</taxon>
        <taxon>Embryophyta</taxon>
        <taxon>Tracheophyta</taxon>
        <taxon>Spermatophyta</taxon>
        <taxon>Magnoliopsida</taxon>
        <taxon>eudicotyledons</taxon>
        <taxon>Gunneridae</taxon>
        <taxon>Pentapetalae</taxon>
        <taxon>asterids</taxon>
        <taxon>lamiids</taxon>
        <taxon>Boraginales</taxon>
        <taxon>Boraginaceae</taxon>
        <taxon>Boraginoideae</taxon>
        <taxon>Lithospermeae</taxon>
        <taxon>Lithospermum</taxon>
    </lineage>
</organism>
<dbReference type="PANTHER" id="PTHR48475:SF2">
    <property type="entry name" value="RIBONUCLEASE H"/>
    <property type="match status" value="1"/>
</dbReference>
<dbReference type="PANTHER" id="PTHR48475">
    <property type="entry name" value="RIBONUCLEASE H"/>
    <property type="match status" value="1"/>
</dbReference>
<keyword evidence="3" id="KW-1185">Reference proteome</keyword>
<dbReference type="GO" id="GO:0003676">
    <property type="term" value="F:nucleic acid binding"/>
    <property type="evidence" value="ECO:0007669"/>
    <property type="project" value="InterPro"/>
</dbReference>
<accession>A0AAV3NIR4</accession>
<comment type="caution">
    <text evidence="2">The sequence shown here is derived from an EMBL/GenBank/DDBJ whole genome shotgun (WGS) entry which is preliminary data.</text>
</comment>
<dbReference type="SUPFAM" id="SSF56672">
    <property type="entry name" value="DNA/RNA polymerases"/>
    <property type="match status" value="1"/>
</dbReference>
<evidence type="ECO:0000313" key="2">
    <source>
        <dbReference type="EMBL" id="GAA0138366.1"/>
    </source>
</evidence>
<dbReference type="Gene3D" id="3.30.420.10">
    <property type="entry name" value="Ribonuclease H-like superfamily/Ribonuclease H"/>
    <property type="match status" value="1"/>
</dbReference>
<dbReference type="InterPro" id="IPR043128">
    <property type="entry name" value="Rev_trsase/Diguanyl_cyclase"/>
</dbReference>
<dbReference type="Proteomes" id="UP001454036">
    <property type="component" value="Unassembled WGS sequence"/>
</dbReference>
<proteinExistence type="predicted"/>
<dbReference type="AlphaFoldDB" id="A0AAV3NIR4"/>
<feature type="domain" description="RNase H type-1" evidence="1">
    <location>
        <begin position="111"/>
        <end position="240"/>
    </location>
</feature>
<dbReference type="InterPro" id="IPR036397">
    <property type="entry name" value="RNaseH_sf"/>
</dbReference>
<dbReference type="InterPro" id="IPR002156">
    <property type="entry name" value="RNaseH_domain"/>
</dbReference>
<reference evidence="2 3" key="1">
    <citation type="submission" date="2024-01" db="EMBL/GenBank/DDBJ databases">
        <title>The complete chloroplast genome sequence of Lithospermum erythrorhizon: insights into the phylogenetic relationship among Boraginaceae species and the maternal lineages of purple gromwells.</title>
        <authorList>
            <person name="Okada T."/>
            <person name="Watanabe K."/>
        </authorList>
    </citation>
    <scope>NUCLEOTIDE SEQUENCE [LARGE SCALE GENOMIC DNA]</scope>
</reference>
<dbReference type="InterPro" id="IPR043502">
    <property type="entry name" value="DNA/RNA_pol_sf"/>
</dbReference>
<name>A0AAV3NIR4_LITER</name>
<sequence length="346" mass="39621">MCTDFTNLNKGCPKDYYPLLCLGRLVDGSVGHEVFDFLDASRGMPGLMMNTIFKDQVGKNMEIYVDEILVKSKKRGDHLIGIKAQVLADFIVENSTRTVDEVPSQERTLEEAPKWTVYVDGASNDKWVGAGILIQGVDGEQFEYVLRFSFKATNNVAEYEAIVAGLQMAKALDINRLKVRGDSKLVIEQVRGNCMVKNDTLKKYHANALLLTQWFEYVIFKHIPRTENEHADHLSRLATIYFDEMSGHVKVEIRKSPAYKEIAIKRVMEEEEYWRSPIVRFILTSELPSDRVEARKIKSRSYKFQMIQGKLYKRSYLGPLLFCVAKRNTDQVICEVHAGEICAHHI</sequence>
<dbReference type="Pfam" id="PF13456">
    <property type="entry name" value="RVT_3"/>
    <property type="match status" value="1"/>
</dbReference>
<dbReference type="Gene3D" id="3.30.70.270">
    <property type="match status" value="1"/>
</dbReference>
<dbReference type="CDD" id="cd09279">
    <property type="entry name" value="RNase_HI_like"/>
    <property type="match status" value="1"/>
</dbReference>
<gene>
    <name evidence="2" type="ORF">LIER_00125</name>
</gene>
<dbReference type="GO" id="GO:0004523">
    <property type="term" value="F:RNA-DNA hybrid ribonuclease activity"/>
    <property type="evidence" value="ECO:0007669"/>
    <property type="project" value="InterPro"/>
</dbReference>